<evidence type="ECO:0000259" key="18">
    <source>
        <dbReference type="PROSITE" id="PS50093"/>
    </source>
</evidence>
<evidence type="ECO:0000256" key="17">
    <source>
        <dbReference type="SAM" id="SignalP"/>
    </source>
</evidence>
<proteinExistence type="predicted"/>
<dbReference type="Pfam" id="PF18911">
    <property type="entry name" value="PKD_4"/>
    <property type="match status" value="1"/>
</dbReference>
<dbReference type="Pfam" id="PF04151">
    <property type="entry name" value="PPC"/>
    <property type="match status" value="1"/>
</dbReference>
<evidence type="ECO:0000256" key="16">
    <source>
        <dbReference type="SAM" id="MobiDB-lite"/>
    </source>
</evidence>
<dbReference type="Proteomes" id="UP001432222">
    <property type="component" value="Chromosome"/>
</dbReference>
<keyword evidence="6" id="KW-0964">Secreted</keyword>
<dbReference type="Pfam" id="PF01752">
    <property type="entry name" value="Peptidase_M9"/>
    <property type="match status" value="1"/>
</dbReference>
<feature type="domain" description="PKD" evidence="18">
    <location>
        <begin position="661"/>
        <end position="740"/>
    </location>
</feature>
<accession>A0ABZ1TSQ8</accession>
<dbReference type="InterPro" id="IPR013661">
    <property type="entry name" value="Peptidase_M9_N_dom"/>
</dbReference>
<feature type="compositionally biased region" description="Low complexity" evidence="16">
    <location>
        <begin position="19"/>
        <end position="43"/>
    </location>
</feature>
<dbReference type="InterPro" id="IPR035986">
    <property type="entry name" value="PKD_dom_sf"/>
</dbReference>
<feature type="chain" id="PRO_5045899125" description="microbial collagenase" evidence="17">
    <location>
        <begin position="21"/>
        <end position="850"/>
    </location>
</feature>
<dbReference type="Pfam" id="PF08453">
    <property type="entry name" value="Peptidase_M9_N"/>
    <property type="match status" value="1"/>
</dbReference>
<dbReference type="InterPro" id="IPR013783">
    <property type="entry name" value="Ig-like_fold"/>
</dbReference>
<feature type="region of interest" description="Disordered" evidence="16">
    <location>
        <begin position="79"/>
        <end position="98"/>
    </location>
</feature>
<keyword evidence="15" id="KW-0865">Zymogen</keyword>
<evidence type="ECO:0000313" key="20">
    <source>
        <dbReference type="Proteomes" id="UP001432222"/>
    </source>
</evidence>
<sequence>MTLVLALCTVLAVFAPGSHAAPSATPTAPAGTGTLAPQPAAGTSPYTGEADRGAPVPARNRAPFNAPLDAVASAQSLGLNTSTTGRSPSLGTAAKSLGSAAPSATGAAEAACNVSDFTSRTGDALVQQVKAATSDCVNQLFNLTGNDAYWAFREAQMVSVADALRSSASVYPGDNSTSVAQLVLFLRAGYFVQWYHASDVGTYGTALQNSIRGALDSFFNSARSRDLTAANAAILGETVTLIDSAQENSRYLPVVKRLLTDYNPATHNGVKGMAGAVNSVFSVLFRGHQLANFQTTVAADPSLLDTLYNFAAVNGALYGTDFGYLPYNATRELGRFVQYTALQPKVRPLLKGLAQQSSPSGRTAYQWAAVAEMATEYDAANSAYYGTTDAAARLRSGLLATTYTCSSSIRIIAQQATSDNLNAACRSLTSQDAYFHAVAKDNGPVADDRNTTIEVVVFDSPFDYQVFAASIYGINTDNGGMYLEGKPGVAGNQPRFLAYEAPGAKPAFEVWNLNHEYTHYLDGRFDMYGDFDSGVTTPTIWWIEGFAEYVSYSYRKVNYDAAITAAGLHTYKLSTLFDTTYENTNTERTYRWGYLAVRYMLEQHRNDVDAVLAKYRTGDWNGARTVLKSTIGTRYDADFDTWLTACAAGACANTTPPGNRAPTAAFTASVNGSSVNLTDLSTDPDGTVVSRTWNFGDGTGSTAANPYKTYQSPGTYTVTLTVVDDKGAKATTSRSLVITAASECANPDVRVLDRNCSRGNVSATTGNYAHFYLYVPAGTQNITVSTSGGTGNADLYYSWSSWATKNSYVTRSAKAGNTESLTITNPPTGYVYFSLLAEEGFNGVTVTSRY</sequence>
<evidence type="ECO:0000256" key="2">
    <source>
        <dbReference type="ARBA" id="ARBA00001913"/>
    </source>
</evidence>
<gene>
    <name evidence="19" type="ORF">OHA16_00840</name>
</gene>
<evidence type="ECO:0000256" key="4">
    <source>
        <dbReference type="ARBA" id="ARBA00004613"/>
    </source>
</evidence>
<feature type="compositionally biased region" description="Polar residues" evidence="16">
    <location>
        <begin position="79"/>
        <end position="90"/>
    </location>
</feature>
<dbReference type="PANTHER" id="PTHR13062:SF9">
    <property type="entry name" value="MICROBIAL COLLAGENASE"/>
    <property type="match status" value="1"/>
</dbReference>
<evidence type="ECO:0000256" key="3">
    <source>
        <dbReference type="ARBA" id="ARBA00001947"/>
    </source>
</evidence>
<evidence type="ECO:0000256" key="9">
    <source>
        <dbReference type="ARBA" id="ARBA00022729"/>
    </source>
</evidence>
<evidence type="ECO:0000256" key="6">
    <source>
        <dbReference type="ARBA" id="ARBA00022525"/>
    </source>
</evidence>
<evidence type="ECO:0000256" key="11">
    <source>
        <dbReference type="ARBA" id="ARBA00022833"/>
    </source>
</evidence>
<dbReference type="Gene3D" id="3.40.30.160">
    <property type="entry name" value="Collagenase ColT, N-terminal domain"/>
    <property type="match status" value="1"/>
</dbReference>
<dbReference type="SUPFAM" id="SSF49299">
    <property type="entry name" value="PKD domain"/>
    <property type="match status" value="1"/>
</dbReference>
<keyword evidence="13" id="KW-0843">Virulence</keyword>
<comment type="catalytic activity">
    <reaction evidence="1">
        <text>Digestion of native collagen in the triple helical region at Xaa-|-Gly bonds. With synthetic peptides, a preference is shown for Gly at P3 and P1', Pro and Ala at P2 and P2', and hydroxyproline, Ala or Arg at P3'.</text>
        <dbReference type="EC" id="3.4.24.3"/>
    </reaction>
</comment>
<keyword evidence="7" id="KW-0645">Protease</keyword>
<comment type="cofactor">
    <cofactor evidence="2">
        <name>Ca(2+)</name>
        <dbReference type="ChEBI" id="CHEBI:29108"/>
    </cofactor>
</comment>
<dbReference type="Gene3D" id="2.60.120.380">
    <property type="match status" value="1"/>
</dbReference>
<dbReference type="GO" id="GO:0004222">
    <property type="term" value="F:metalloendopeptidase activity"/>
    <property type="evidence" value="ECO:0007669"/>
    <property type="project" value="UniProtKB-EC"/>
</dbReference>
<feature type="signal peptide" evidence="17">
    <location>
        <begin position="1"/>
        <end position="20"/>
    </location>
</feature>
<dbReference type="CDD" id="cd00146">
    <property type="entry name" value="PKD"/>
    <property type="match status" value="1"/>
</dbReference>
<evidence type="ECO:0000256" key="1">
    <source>
        <dbReference type="ARBA" id="ARBA00000424"/>
    </source>
</evidence>
<keyword evidence="8" id="KW-0479">Metal-binding</keyword>
<evidence type="ECO:0000256" key="12">
    <source>
        <dbReference type="ARBA" id="ARBA00022837"/>
    </source>
</evidence>
<dbReference type="RefSeq" id="WP_328952710.1">
    <property type="nucleotide sequence ID" value="NZ_CP108110.1"/>
</dbReference>
<dbReference type="EC" id="3.4.24.3" evidence="5"/>
<reference evidence="19" key="1">
    <citation type="submission" date="2022-10" db="EMBL/GenBank/DDBJ databases">
        <title>The complete genomes of actinobacterial strains from the NBC collection.</title>
        <authorList>
            <person name="Joergensen T.S."/>
            <person name="Alvarez Arevalo M."/>
            <person name="Sterndorff E.B."/>
            <person name="Faurdal D."/>
            <person name="Vuksanovic O."/>
            <person name="Mourched A.-S."/>
            <person name="Charusanti P."/>
            <person name="Shaw S."/>
            <person name="Blin K."/>
            <person name="Weber T."/>
        </authorList>
    </citation>
    <scope>NUCLEOTIDE SEQUENCE</scope>
    <source>
        <strain evidence="19">NBC_00222</strain>
    </source>
</reference>
<evidence type="ECO:0000313" key="19">
    <source>
        <dbReference type="EMBL" id="WUQ81636.1"/>
    </source>
</evidence>
<evidence type="ECO:0000256" key="10">
    <source>
        <dbReference type="ARBA" id="ARBA00022801"/>
    </source>
</evidence>
<evidence type="ECO:0000256" key="5">
    <source>
        <dbReference type="ARBA" id="ARBA00012653"/>
    </source>
</evidence>
<evidence type="ECO:0000256" key="14">
    <source>
        <dbReference type="ARBA" id="ARBA00023049"/>
    </source>
</evidence>
<comment type="subcellular location">
    <subcellularLocation>
        <location evidence="4">Secreted</location>
    </subcellularLocation>
</comment>
<keyword evidence="11" id="KW-0862">Zinc</keyword>
<evidence type="ECO:0000256" key="8">
    <source>
        <dbReference type="ARBA" id="ARBA00022723"/>
    </source>
</evidence>
<keyword evidence="12" id="KW-0106">Calcium</keyword>
<evidence type="ECO:0000256" key="13">
    <source>
        <dbReference type="ARBA" id="ARBA00023026"/>
    </source>
</evidence>
<evidence type="ECO:0000256" key="7">
    <source>
        <dbReference type="ARBA" id="ARBA00022670"/>
    </source>
</evidence>
<protein>
    <recommendedName>
        <fullName evidence="5">microbial collagenase</fullName>
        <ecNumber evidence="5">3.4.24.3</ecNumber>
    </recommendedName>
</protein>
<dbReference type="Gene3D" id="2.60.40.10">
    <property type="entry name" value="Immunoglobulins"/>
    <property type="match status" value="1"/>
</dbReference>
<dbReference type="PANTHER" id="PTHR13062">
    <property type="entry name" value="COLLAGENASE"/>
    <property type="match status" value="1"/>
</dbReference>
<dbReference type="EMBL" id="CP108110">
    <property type="protein sequence ID" value="WUQ81636.1"/>
    <property type="molecule type" value="Genomic_DNA"/>
</dbReference>
<dbReference type="SMART" id="SM00089">
    <property type="entry name" value="PKD"/>
    <property type="match status" value="1"/>
</dbReference>
<feature type="region of interest" description="Disordered" evidence="16">
    <location>
        <begin position="19"/>
        <end position="63"/>
    </location>
</feature>
<dbReference type="InterPro" id="IPR002169">
    <property type="entry name" value="Peptidase_M9A/M9B"/>
</dbReference>
<comment type="cofactor">
    <cofactor evidence="3">
        <name>Zn(2+)</name>
        <dbReference type="ChEBI" id="CHEBI:29105"/>
    </cofactor>
</comment>
<dbReference type="InterPro" id="IPR022409">
    <property type="entry name" value="PKD/Chitinase_dom"/>
</dbReference>
<dbReference type="PRINTS" id="PR00931">
    <property type="entry name" value="MICOLLPTASE"/>
</dbReference>
<evidence type="ECO:0000256" key="15">
    <source>
        <dbReference type="ARBA" id="ARBA00023145"/>
    </source>
</evidence>
<dbReference type="InterPro" id="IPR000601">
    <property type="entry name" value="PKD_dom"/>
</dbReference>
<dbReference type="Gene3D" id="1.10.390.20">
    <property type="match status" value="1"/>
</dbReference>
<dbReference type="PROSITE" id="PS50093">
    <property type="entry name" value="PKD"/>
    <property type="match status" value="1"/>
</dbReference>
<keyword evidence="10 19" id="KW-0378">Hydrolase</keyword>
<name>A0ABZ1TSQ8_9ACTN</name>
<keyword evidence="9 17" id="KW-0732">Signal</keyword>
<keyword evidence="20" id="KW-1185">Reference proteome</keyword>
<organism evidence="19 20">
    <name type="scientific">Kitasatospora purpeofusca</name>
    <dbReference type="NCBI Taxonomy" id="67352"/>
    <lineage>
        <taxon>Bacteria</taxon>
        <taxon>Bacillati</taxon>
        <taxon>Actinomycetota</taxon>
        <taxon>Actinomycetes</taxon>
        <taxon>Kitasatosporales</taxon>
        <taxon>Streptomycetaceae</taxon>
        <taxon>Kitasatospora</taxon>
    </lineage>
</organism>
<dbReference type="InterPro" id="IPR007280">
    <property type="entry name" value="Peptidase_C_arc/bac"/>
</dbReference>
<keyword evidence="14" id="KW-0482">Metalloprotease</keyword>